<dbReference type="EMBL" id="CP000967">
    <property type="protein sequence ID" value="ACD58869.1"/>
    <property type="molecule type" value="Genomic_DNA"/>
</dbReference>
<dbReference type="AlphaFoldDB" id="A0A0J9WWA9"/>
<dbReference type="KEGG" id="xop:PXO_05804"/>
<sequence>MALLTRGAGAKFFQPGPHGGLALGRFSDKRGGAAAEGQG</sequence>
<evidence type="ECO:0000256" key="1">
    <source>
        <dbReference type="SAM" id="MobiDB-lite"/>
    </source>
</evidence>
<dbReference type="KEGG" id="xop:PXO_05812"/>
<dbReference type="KEGG" id="xop:PXO_05831"/>
<gene>
    <name evidence="2" type="ordered locus">PXO_05804</name>
    <name evidence="3" type="ordered locus">PXO_05812</name>
    <name evidence="4" type="ordered locus">PXO_05819</name>
    <name evidence="5" type="ordered locus">PXO_05828</name>
    <name evidence="6" type="ordered locus">PXO_05831</name>
</gene>
<evidence type="ECO:0000313" key="3">
    <source>
        <dbReference type="EMBL" id="ACD57179.1"/>
    </source>
</evidence>
<dbReference type="EMBL" id="CP000967">
    <property type="protein sequence ID" value="ACD58018.1"/>
    <property type="molecule type" value="Genomic_DNA"/>
</dbReference>
<evidence type="ECO:0000313" key="5">
    <source>
        <dbReference type="EMBL" id="ACD58666.1"/>
    </source>
</evidence>
<feature type="region of interest" description="Disordered" evidence="1">
    <location>
        <begin position="1"/>
        <end position="39"/>
    </location>
</feature>
<reference evidence="2 7" key="1">
    <citation type="journal article" date="2008" name="BMC Genomics">
        <title>Genome sequence and rapid evolution of the rice pathogen Xanthomonas oryzae pv. oryzae PXO99A.</title>
        <authorList>
            <person name="Salzberg S.L."/>
            <person name="Sommer D.D."/>
            <person name="Schatz M.C."/>
            <person name="Phillippy A.M."/>
            <person name="Rabinowicz P.D."/>
            <person name="Tsuge S."/>
            <person name="Furutani A."/>
            <person name="Ochiai H."/>
            <person name="Delcher A.L."/>
            <person name="Kelley D."/>
            <person name="Madupu R."/>
            <person name="Puiu D."/>
            <person name="Radune D."/>
            <person name="Shumway M."/>
            <person name="Trapnell C."/>
            <person name="Aparna G."/>
            <person name="Jha G."/>
            <person name="Pandey A."/>
            <person name="Patil P.B."/>
            <person name="Ishihara H."/>
            <person name="Meyer D.F."/>
            <person name="Szurek B."/>
            <person name="Verdier V."/>
            <person name="Koebnik R."/>
            <person name="Dow J.M."/>
            <person name="Ryan R.P."/>
            <person name="Hirata H."/>
            <person name="Tsuyumu S."/>
            <person name="Won Lee S."/>
            <person name="Seo Y.S."/>
            <person name="Sriariyanum M."/>
            <person name="Ronald P.C."/>
            <person name="Sonti R.V."/>
            <person name="Van Sluys M.A."/>
            <person name="Leach J.E."/>
            <person name="White F.F."/>
            <person name="Bogdanove A.J."/>
        </authorList>
    </citation>
    <scope>NUCLEOTIDE SEQUENCE [LARGE SCALE GENOMIC DNA]</scope>
    <source>
        <strain evidence="2 7">PXO99A</strain>
    </source>
</reference>
<reference evidence="2" key="3">
    <citation type="submission" date="2015-06" db="EMBL/GenBank/DDBJ databases">
        <authorList>
            <person name="Booher N.J."/>
            <person name="Carpenter S.C.D."/>
            <person name="Sebra R.P."/>
            <person name="Wang L."/>
            <person name="Salzberg S.L."/>
            <person name="Leach J.E."/>
            <person name="Bogdanove A.J."/>
        </authorList>
    </citation>
    <scope>NUCLEOTIDE SEQUENCE</scope>
    <source>
        <strain evidence="2">PXO99A</strain>
    </source>
</reference>
<organism evidence="2 7">
    <name type="scientific">Xanthomonas oryzae pv. oryzae (strain PXO99A)</name>
    <dbReference type="NCBI Taxonomy" id="360094"/>
    <lineage>
        <taxon>Bacteria</taxon>
        <taxon>Pseudomonadati</taxon>
        <taxon>Pseudomonadota</taxon>
        <taxon>Gammaproteobacteria</taxon>
        <taxon>Lysobacterales</taxon>
        <taxon>Lysobacteraceae</taxon>
        <taxon>Xanthomonas</taxon>
    </lineage>
</organism>
<dbReference type="EMBL" id="CP000967">
    <property type="protein sequence ID" value="ACD58666.1"/>
    <property type="molecule type" value="Genomic_DNA"/>
</dbReference>
<evidence type="ECO:0000313" key="2">
    <source>
        <dbReference type="EMBL" id="ACD56809.1"/>
    </source>
</evidence>
<protein>
    <submittedName>
        <fullName evidence="2">Uncharacterized protein</fullName>
    </submittedName>
</protein>
<name>A0A0J9WWA9_XANOP</name>
<dbReference type="HOGENOM" id="CLU_215503_0_0_6"/>
<dbReference type="EMBL" id="CP000967">
    <property type="protein sequence ID" value="ACD57179.1"/>
    <property type="molecule type" value="Genomic_DNA"/>
</dbReference>
<dbReference type="KEGG" id="xop:PXO_05828"/>
<evidence type="ECO:0000313" key="7">
    <source>
        <dbReference type="Proteomes" id="UP000001740"/>
    </source>
</evidence>
<proteinExistence type="predicted"/>
<reference evidence="2" key="2">
    <citation type="submission" date="2013-08" db="EMBL/GenBank/DDBJ databases">
        <authorList>
            <person name="Salzberg S."/>
        </authorList>
    </citation>
    <scope>NUCLEOTIDE SEQUENCE</scope>
    <source>
        <strain evidence="2">PXO99A</strain>
    </source>
</reference>
<accession>A0A0J9WWA9</accession>
<evidence type="ECO:0000313" key="4">
    <source>
        <dbReference type="EMBL" id="ACD58018.1"/>
    </source>
</evidence>
<dbReference type="EMBL" id="CP000967">
    <property type="protein sequence ID" value="ACD56809.1"/>
    <property type="molecule type" value="Genomic_DNA"/>
</dbReference>
<dbReference type="KEGG" id="xop:PXO_05819"/>
<evidence type="ECO:0000313" key="6">
    <source>
        <dbReference type="EMBL" id="ACD58869.1"/>
    </source>
</evidence>
<dbReference type="Proteomes" id="UP000001740">
    <property type="component" value="Chromosome"/>
</dbReference>